<protein>
    <submittedName>
        <fullName evidence="5">CBS domain-containing protein</fullName>
    </submittedName>
</protein>
<reference evidence="6" key="1">
    <citation type="journal article" date="2019" name="Int. J. Syst. Evol. Microbiol.">
        <title>The Global Catalogue of Microorganisms (GCM) 10K type strain sequencing project: providing services to taxonomists for standard genome sequencing and annotation.</title>
        <authorList>
            <consortium name="The Broad Institute Genomics Platform"/>
            <consortium name="The Broad Institute Genome Sequencing Center for Infectious Disease"/>
            <person name="Wu L."/>
            <person name="Ma J."/>
        </authorList>
    </citation>
    <scope>NUCLEOTIDE SEQUENCE [LARGE SCALE GENOMIC DNA]</scope>
    <source>
        <strain evidence="6">CGMCC 4.7304</strain>
    </source>
</reference>
<name>A0ABW0Z0B4_9ACTN</name>
<gene>
    <name evidence="5" type="ORF">ACFP1Z_09955</name>
</gene>
<dbReference type="CDD" id="cd04586">
    <property type="entry name" value="CBS_pair_BON_assoc"/>
    <property type="match status" value="1"/>
</dbReference>
<dbReference type="Pfam" id="PF00571">
    <property type="entry name" value="CBS"/>
    <property type="match status" value="2"/>
</dbReference>
<evidence type="ECO:0000256" key="2">
    <source>
        <dbReference type="PROSITE-ProRule" id="PRU00703"/>
    </source>
</evidence>
<dbReference type="Gene3D" id="3.30.1340.30">
    <property type="match status" value="1"/>
</dbReference>
<comment type="caution">
    <text evidence="5">The sequence shown here is derived from an EMBL/GenBank/DDBJ whole genome shotgun (WGS) entry which is preliminary data.</text>
</comment>
<dbReference type="SUPFAM" id="SSF54631">
    <property type="entry name" value="CBS-domain pair"/>
    <property type="match status" value="1"/>
</dbReference>
<dbReference type="InterPro" id="IPR007055">
    <property type="entry name" value="BON_dom"/>
</dbReference>
<feature type="domain" description="CBS" evidence="4">
    <location>
        <begin position="92"/>
        <end position="148"/>
    </location>
</feature>
<evidence type="ECO:0000259" key="3">
    <source>
        <dbReference type="PROSITE" id="PS50914"/>
    </source>
</evidence>
<dbReference type="Proteomes" id="UP001596083">
    <property type="component" value="Unassembled WGS sequence"/>
</dbReference>
<organism evidence="5 6">
    <name type="scientific">Streptomyces gamaensis</name>
    <dbReference type="NCBI Taxonomy" id="1763542"/>
    <lineage>
        <taxon>Bacteria</taxon>
        <taxon>Bacillati</taxon>
        <taxon>Actinomycetota</taxon>
        <taxon>Actinomycetes</taxon>
        <taxon>Kitasatosporales</taxon>
        <taxon>Streptomycetaceae</taxon>
        <taxon>Streptomyces</taxon>
    </lineage>
</organism>
<dbReference type="PANTHER" id="PTHR43080:SF29">
    <property type="entry name" value="OS02G0818000 PROTEIN"/>
    <property type="match status" value="1"/>
</dbReference>
<evidence type="ECO:0000259" key="4">
    <source>
        <dbReference type="PROSITE" id="PS51371"/>
    </source>
</evidence>
<feature type="domain" description="CBS" evidence="4">
    <location>
        <begin position="10"/>
        <end position="70"/>
    </location>
</feature>
<dbReference type="Pfam" id="PF04972">
    <property type="entry name" value="BON"/>
    <property type="match status" value="1"/>
</dbReference>
<evidence type="ECO:0000313" key="6">
    <source>
        <dbReference type="Proteomes" id="UP001596083"/>
    </source>
</evidence>
<keyword evidence="1 2" id="KW-0129">CBS domain</keyword>
<evidence type="ECO:0000256" key="1">
    <source>
        <dbReference type="ARBA" id="ARBA00023122"/>
    </source>
</evidence>
<evidence type="ECO:0000313" key="5">
    <source>
        <dbReference type="EMBL" id="MFC5720483.1"/>
    </source>
</evidence>
<dbReference type="EMBL" id="JBHSPB010000005">
    <property type="protein sequence ID" value="MFC5720483.1"/>
    <property type="molecule type" value="Genomic_DNA"/>
</dbReference>
<dbReference type="PIRSF" id="PIRSF036990">
    <property type="entry name" value="UCP036990_CBS_BON"/>
    <property type="match status" value="1"/>
</dbReference>
<dbReference type="InterPro" id="IPR017080">
    <property type="entry name" value="UCP036990_CBS_BON"/>
</dbReference>
<accession>A0ABW0Z0B4</accession>
<feature type="domain" description="BON" evidence="3">
    <location>
        <begin position="145"/>
        <end position="214"/>
    </location>
</feature>
<proteinExistence type="predicted"/>
<dbReference type="PANTHER" id="PTHR43080">
    <property type="entry name" value="CBS DOMAIN-CONTAINING PROTEIN CBSX3, MITOCHONDRIAL"/>
    <property type="match status" value="1"/>
</dbReference>
<dbReference type="PROSITE" id="PS50914">
    <property type="entry name" value="BON"/>
    <property type="match status" value="1"/>
</dbReference>
<dbReference type="InterPro" id="IPR051257">
    <property type="entry name" value="Diverse_CBS-Domain"/>
</dbReference>
<dbReference type="Gene3D" id="3.10.580.10">
    <property type="entry name" value="CBS-domain"/>
    <property type="match status" value="1"/>
</dbReference>
<dbReference type="InterPro" id="IPR046342">
    <property type="entry name" value="CBS_dom_sf"/>
</dbReference>
<dbReference type="InterPro" id="IPR000644">
    <property type="entry name" value="CBS_dom"/>
</dbReference>
<dbReference type="SMART" id="SM00116">
    <property type="entry name" value="CBS"/>
    <property type="match status" value="2"/>
</dbReference>
<dbReference type="PROSITE" id="PS51371">
    <property type="entry name" value="CBS"/>
    <property type="match status" value="2"/>
</dbReference>
<dbReference type="RefSeq" id="WP_390315901.1">
    <property type="nucleotide sequence ID" value="NZ_JBHSPB010000005.1"/>
</dbReference>
<sequence>MQHRTVGDLMTHAVARVQRGTVFTEIVRVLHEYDITAVPVVDSEDRPIGIVSEADLLAKASQHADPHHPFDGEPLDARTRAKVAATTAEGLMSSPVTCARPEWSVVEAARTIQERRVKRLPVVDDAGVLVGIISRGDLLRIFLRSDRSIRDEIVEDVIVRTLGESPSAIGVDVNNGLVTLSGTVSGADRVPVLVRLCRSVDGVVEVEHRLTSREGQG</sequence>
<keyword evidence="6" id="KW-1185">Reference proteome</keyword>